<dbReference type="KEGG" id="mev:Metev_0478"/>
<keyword evidence="3" id="KW-1185">Reference proteome</keyword>
<accession>D7E850</accession>
<dbReference type="InterPro" id="IPR055713">
    <property type="entry name" value="DUF7289"/>
</dbReference>
<proteinExistence type="predicted"/>
<feature type="transmembrane region" description="Helical" evidence="1">
    <location>
        <begin position="20"/>
        <end position="41"/>
    </location>
</feature>
<evidence type="ECO:0008006" key="4">
    <source>
        <dbReference type="Google" id="ProtNLM"/>
    </source>
</evidence>
<keyword evidence="1" id="KW-0812">Transmembrane</keyword>
<keyword evidence="1" id="KW-1133">Transmembrane helix</keyword>
<dbReference type="RefSeq" id="WP_013193960.1">
    <property type="nucleotide sequence ID" value="NC_014253.1"/>
</dbReference>
<protein>
    <recommendedName>
        <fullName evidence="4">Flagellin</fullName>
    </recommendedName>
</protein>
<dbReference type="STRING" id="644295.Metev_0478"/>
<dbReference type="OrthoDB" id="118051at2157"/>
<name>D7E850_METEZ</name>
<dbReference type="Pfam" id="PF23960">
    <property type="entry name" value="DUF7289"/>
    <property type="match status" value="1"/>
</dbReference>
<gene>
    <name evidence="2" type="ordered locus">Metev_0478</name>
</gene>
<dbReference type="GeneID" id="9346097"/>
<dbReference type="EMBL" id="CP002069">
    <property type="protein sequence ID" value="ADI73392.1"/>
    <property type="molecule type" value="Genomic_DNA"/>
</dbReference>
<dbReference type="HOGENOM" id="CLU_084673_1_0_2"/>
<dbReference type="Proteomes" id="UP000000391">
    <property type="component" value="Chromosome"/>
</dbReference>
<keyword evidence="1" id="KW-0472">Membrane</keyword>
<evidence type="ECO:0000313" key="2">
    <source>
        <dbReference type="EMBL" id="ADI73392.1"/>
    </source>
</evidence>
<evidence type="ECO:0000313" key="3">
    <source>
        <dbReference type="Proteomes" id="UP000000391"/>
    </source>
</evidence>
<sequence>MTLKTLKTSDHAVSEVVDFVILLGVMLLAVSVIGVAGFPLLDHMQEVEHTENIKQSYTVLAANINEIVFGNAPSQSIELQMRGGSLSITGNSLMNITLKRWNSTSNSYEYQVFERQMRIIENRFEGTSICYENTGTWAKYPTGESIAITQPRFSFNKDVLVMPVTLVSGSSSQSGQGIVRVVSDGGHSNVYSYQNVSEVDVRITSKYYEGWGTYFDDTMNMDVAVYDVNNTINAHKNYSDNIDVHIVYSPMSATIE</sequence>
<organism evidence="2 3">
    <name type="scientific">Methanohalobium evestigatum (strain ATCC BAA-1072 / DSM 3721 / NBRC 107634 / OCM 161 / Z-7303)</name>
    <dbReference type="NCBI Taxonomy" id="644295"/>
    <lineage>
        <taxon>Archaea</taxon>
        <taxon>Methanobacteriati</taxon>
        <taxon>Methanobacteriota</taxon>
        <taxon>Stenosarchaea group</taxon>
        <taxon>Methanomicrobia</taxon>
        <taxon>Methanosarcinales</taxon>
        <taxon>Methanosarcinaceae</taxon>
        <taxon>Methanohalobium</taxon>
    </lineage>
</organism>
<reference evidence="2 3" key="1">
    <citation type="submission" date="2010-06" db="EMBL/GenBank/DDBJ databases">
        <title>Complete sequence chromosome of Methanohalobium evestigatum Z-7303.</title>
        <authorList>
            <consortium name="US DOE Joint Genome Institute"/>
            <person name="Lucas S."/>
            <person name="Copeland A."/>
            <person name="Lapidus A."/>
            <person name="Cheng J.-F."/>
            <person name="Bruce D."/>
            <person name="Goodwin L."/>
            <person name="Pitluck S."/>
            <person name="Saunders E."/>
            <person name="Detter J.C."/>
            <person name="Han C."/>
            <person name="Tapia R."/>
            <person name="Land M."/>
            <person name="Hauser L."/>
            <person name="Kyrpides N."/>
            <person name="Mikhailova N."/>
            <person name="Sieprawska-Lupa M."/>
            <person name="Whitman W.B."/>
            <person name="Anderson I."/>
            <person name="Woyke T."/>
        </authorList>
    </citation>
    <scope>NUCLEOTIDE SEQUENCE [LARGE SCALE GENOMIC DNA]</scope>
    <source>
        <strain evidence="3">ATCC BAA-1072 / DSM 3721 / NBRC 107634 / OCM 161 / Z-7303</strain>
    </source>
</reference>
<evidence type="ECO:0000256" key="1">
    <source>
        <dbReference type="SAM" id="Phobius"/>
    </source>
</evidence>
<dbReference type="AlphaFoldDB" id="D7E850"/>